<dbReference type="EMBL" id="KI657565">
    <property type="protein sequence ID" value="ETN86358.1"/>
    <property type="molecule type" value="Genomic_DNA"/>
</dbReference>
<dbReference type="PANTHER" id="PTHR46068">
    <property type="entry name" value="PROTEIN CBG27172"/>
    <property type="match status" value="1"/>
</dbReference>
<evidence type="ECO:0000313" key="1">
    <source>
        <dbReference type="EMBL" id="ETN86358.1"/>
    </source>
</evidence>
<reference evidence="2" key="1">
    <citation type="journal article" date="2014" name="Nat. Genet.">
        <title>Genome of the human hookworm Necator americanus.</title>
        <authorList>
            <person name="Tang Y.T."/>
            <person name="Gao X."/>
            <person name="Rosa B.A."/>
            <person name="Abubucker S."/>
            <person name="Hallsworth-Pepin K."/>
            <person name="Martin J."/>
            <person name="Tyagi R."/>
            <person name="Heizer E."/>
            <person name="Zhang X."/>
            <person name="Bhonagiri-Palsikar V."/>
            <person name="Minx P."/>
            <person name="Warren W.C."/>
            <person name="Wang Q."/>
            <person name="Zhan B."/>
            <person name="Hotez P.J."/>
            <person name="Sternberg P.W."/>
            <person name="Dougall A."/>
            <person name="Gaze S.T."/>
            <person name="Mulvenna J."/>
            <person name="Sotillo J."/>
            <person name="Ranganathan S."/>
            <person name="Rabelo E.M."/>
            <person name="Wilson R.K."/>
            <person name="Felgner P.L."/>
            <person name="Bethony J."/>
            <person name="Hawdon J.M."/>
            <person name="Gasser R.B."/>
            <person name="Loukas A."/>
            <person name="Mitreva M."/>
        </authorList>
    </citation>
    <scope>NUCLEOTIDE SEQUENCE [LARGE SCALE GENOMIC DNA]</scope>
</reference>
<evidence type="ECO:0000313" key="2">
    <source>
        <dbReference type="Proteomes" id="UP000053676"/>
    </source>
</evidence>
<dbReference type="STRING" id="51031.W2TX15"/>
<dbReference type="Proteomes" id="UP000053676">
    <property type="component" value="Unassembled WGS sequence"/>
</dbReference>
<dbReference type="AlphaFoldDB" id="W2TX15"/>
<sequence length="97" mass="10854">MTPLRTVQKIVTQWKDHGNVDVKPKSGRLRTVNTQKMRGIAKKIQRNDGASLNEMTQELSISLKSLHMMVCNETGLRVIDGQLLNGQLLNGQTKKSP</sequence>
<dbReference type="KEGG" id="nai:NECAME_05973"/>
<protein>
    <submittedName>
        <fullName evidence="1">Uncharacterized protein</fullName>
    </submittedName>
</protein>
<name>W2TX15_NECAM</name>
<dbReference type="OrthoDB" id="5865845at2759"/>
<dbReference type="OMA" id="VSMNESA"/>
<accession>W2TX15</accession>
<keyword evidence="2" id="KW-1185">Reference proteome</keyword>
<organism evidence="1 2">
    <name type="scientific">Necator americanus</name>
    <name type="common">Human hookworm</name>
    <dbReference type="NCBI Taxonomy" id="51031"/>
    <lineage>
        <taxon>Eukaryota</taxon>
        <taxon>Metazoa</taxon>
        <taxon>Ecdysozoa</taxon>
        <taxon>Nematoda</taxon>
        <taxon>Chromadorea</taxon>
        <taxon>Rhabditida</taxon>
        <taxon>Rhabditina</taxon>
        <taxon>Rhabditomorpha</taxon>
        <taxon>Strongyloidea</taxon>
        <taxon>Ancylostomatidae</taxon>
        <taxon>Bunostominae</taxon>
        <taxon>Necator</taxon>
    </lineage>
</organism>
<dbReference type="PANTHER" id="PTHR46068:SF1">
    <property type="entry name" value="TRANSPOSASE IS30-LIKE HTH DOMAIN-CONTAINING PROTEIN"/>
    <property type="match status" value="1"/>
</dbReference>
<gene>
    <name evidence="1" type="ORF">NECAME_05973</name>
</gene>
<proteinExistence type="predicted"/>